<feature type="domain" description="Knottins-like" evidence="5">
    <location>
        <begin position="65"/>
        <end position="110"/>
    </location>
</feature>
<name>A0A3Q7IPM1_SOLLC</name>
<keyword evidence="3" id="KW-0732">Signal</keyword>
<dbReference type="Pfam" id="PF00304">
    <property type="entry name" value="Gamma-thionin"/>
    <property type="match status" value="1"/>
</dbReference>
<evidence type="ECO:0000256" key="1">
    <source>
        <dbReference type="ARBA" id="ARBA00004613"/>
    </source>
</evidence>
<dbReference type="InterPro" id="IPR003614">
    <property type="entry name" value="Knottins"/>
</dbReference>
<dbReference type="SMART" id="SM00505">
    <property type="entry name" value="Knot1"/>
    <property type="match status" value="1"/>
</dbReference>
<dbReference type="CDD" id="cd00107">
    <property type="entry name" value="Knot1"/>
    <property type="match status" value="1"/>
</dbReference>
<dbReference type="InterPro" id="IPR036574">
    <property type="entry name" value="Scorpion_toxin-like_sf"/>
</dbReference>
<reference evidence="6" key="1">
    <citation type="journal article" date="2012" name="Nature">
        <title>The tomato genome sequence provides insights into fleshy fruit evolution.</title>
        <authorList>
            <consortium name="Tomato Genome Consortium"/>
        </authorList>
    </citation>
    <scope>NUCLEOTIDE SEQUENCE [LARGE SCALE GENOMIC DNA]</scope>
    <source>
        <strain evidence="6">cv. Heinz 1706</strain>
    </source>
</reference>
<dbReference type="PRINTS" id="PR00288">
    <property type="entry name" value="PUROTHIONIN"/>
</dbReference>
<keyword evidence="7" id="KW-1185">Reference proteome</keyword>
<evidence type="ECO:0000313" key="7">
    <source>
        <dbReference type="Proteomes" id="UP000004994"/>
    </source>
</evidence>
<dbReference type="STRING" id="4081.A0A3Q7IPM1"/>
<accession>A0A3Q7IPM1</accession>
<evidence type="ECO:0000256" key="4">
    <source>
        <dbReference type="ARBA" id="ARBA00023157"/>
    </source>
</evidence>
<dbReference type="Gene3D" id="3.30.30.10">
    <property type="entry name" value="Knottin, scorpion toxin-like"/>
    <property type="match status" value="1"/>
</dbReference>
<comment type="subcellular location">
    <subcellularLocation>
        <location evidence="1">Secreted</location>
    </subcellularLocation>
</comment>
<evidence type="ECO:0000313" key="6">
    <source>
        <dbReference type="EnsemblPlants" id="Solyc11g006950.2.1"/>
    </source>
</evidence>
<dbReference type="GO" id="GO:0005576">
    <property type="term" value="C:extracellular region"/>
    <property type="evidence" value="ECO:0007669"/>
    <property type="project" value="UniProtKB-SubCell"/>
</dbReference>
<keyword evidence="4" id="KW-1015">Disulfide bond</keyword>
<dbReference type="PROSITE" id="PS00940">
    <property type="entry name" value="GAMMA_THIONIN"/>
    <property type="match status" value="1"/>
</dbReference>
<reference evidence="6" key="2">
    <citation type="submission" date="2019-01" db="UniProtKB">
        <authorList>
            <consortium name="EnsemblPlants"/>
        </authorList>
    </citation>
    <scope>IDENTIFICATION</scope>
    <source>
        <strain evidence="6">cv. Heinz 1706</strain>
    </source>
</reference>
<dbReference type="PaxDb" id="4081-Solyc11g006950.1.1"/>
<evidence type="ECO:0000256" key="2">
    <source>
        <dbReference type="ARBA" id="ARBA00022525"/>
    </source>
</evidence>
<dbReference type="InParanoid" id="A0A3Q7IPM1"/>
<dbReference type="PANTHER" id="PTHR33147">
    <property type="entry name" value="DEFENSIN-LIKE PROTEIN 1"/>
    <property type="match status" value="1"/>
</dbReference>
<organism evidence="6">
    <name type="scientific">Solanum lycopersicum</name>
    <name type="common">Tomato</name>
    <name type="synonym">Lycopersicon esculentum</name>
    <dbReference type="NCBI Taxonomy" id="4081"/>
    <lineage>
        <taxon>Eukaryota</taxon>
        <taxon>Viridiplantae</taxon>
        <taxon>Streptophyta</taxon>
        <taxon>Embryophyta</taxon>
        <taxon>Tracheophyta</taxon>
        <taxon>Spermatophyta</taxon>
        <taxon>Magnoliopsida</taxon>
        <taxon>eudicotyledons</taxon>
        <taxon>Gunneridae</taxon>
        <taxon>Pentapetalae</taxon>
        <taxon>asterids</taxon>
        <taxon>lamiids</taxon>
        <taxon>Solanales</taxon>
        <taxon>Solanaceae</taxon>
        <taxon>Solanoideae</taxon>
        <taxon>Solaneae</taxon>
        <taxon>Solanum</taxon>
        <taxon>Solanum subgen. Lycopersicon</taxon>
    </lineage>
</organism>
<dbReference type="Proteomes" id="UP000004994">
    <property type="component" value="Chromosome 11"/>
</dbReference>
<dbReference type="InterPro" id="IPR008176">
    <property type="entry name" value="Defensin_plant"/>
</dbReference>
<dbReference type="PANTHER" id="PTHR33147:SF141">
    <property type="entry name" value="KNOTTIN SCORPION TOXIN-LIKE DOMAIN-CONTAINING PROTEIN"/>
    <property type="match status" value="1"/>
</dbReference>
<dbReference type="EnsemblPlants" id="Solyc11g006950.2.1">
    <property type="protein sequence ID" value="Solyc11g006950.2.1"/>
    <property type="gene ID" value="Solyc11g006950.2"/>
</dbReference>
<evidence type="ECO:0000259" key="5">
    <source>
        <dbReference type="SMART" id="SM00505"/>
    </source>
</evidence>
<dbReference type="SUPFAM" id="SSF57095">
    <property type="entry name" value="Scorpion toxin-like"/>
    <property type="match status" value="1"/>
</dbReference>
<proteinExistence type="predicted"/>
<dbReference type="AlphaFoldDB" id="A0A3Q7IPM1"/>
<dbReference type="OMA" id="NCDGIMR"/>
<dbReference type="FunCoup" id="A0A3Q7IPM1">
    <property type="interactions" value="189"/>
</dbReference>
<keyword evidence="2" id="KW-0964">Secreted</keyword>
<dbReference type="GO" id="GO:0006952">
    <property type="term" value="P:defense response"/>
    <property type="evidence" value="ECO:0000318"/>
    <property type="project" value="GO_Central"/>
</dbReference>
<protein>
    <recommendedName>
        <fullName evidence="5">Knottins-like domain-containing protein</fullName>
    </recommendedName>
</protein>
<dbReference type="Gramene" id="Solyc11g006950.2.1">
    <property type="protein sequence ID" value="Solyc11g006950.2.1"/>
    <property type="gene ID" value="Solyc11g006950.2"/>
</dbReference>
<sequence length="110" mass="13024">MVTLFPPLYLYYRCFSHLIASFKDIRKQYIVEKRMIKMERKTFGLLFLLIVFASQMRIQQVEGRVCISQSHRYRGPCVLDHNCAIICRNEGFSGGDCIGWRRRCFCTKLC</sequence>
<evidence type="ECO:0000256" key="3">
    <source>
        <dbReference type="ARBA" id="ARBA00022729"/>
    </source>
</evidence>